<evidence type="ECO:0000313" key="2">
    <source>
        <dbReference type="Proteomes" id="UP000009183"/>
    </source>
</evidence>
<sequence>MPVQVAADCSIAYVVFPLDKLNYV</sequence>
<reference evidence="2" key="1">
    <citation type="journal article" date="2007" name="Nature">
        <title>The grapevine genome sequence suggests ancestral hexaploidization in major angiosperm phyla.</title>
        <authorList>
            <consortium name="The French-Italian Public Consortium for Grapevine Genome Characterization."/>
            <person name="Jaillon O."/>
            <person name="Aury J.-M."/>
            <person name="Noel B."/>
            <person name="Policriti A."/>
            <person name="Clepet C."/>
            <person name="Casagrande A."/>
            <person name="Choisne N."/>
            <person name="Aubourg S."/>
            <person name="Vitulo N."/>
            <person name="Jubin C."/>
            <person name="Vezzi A."/>
            <person name="Legeai F."/>
            <person name="Hugueney P."/>
            <person name="Dasilva C."/>
            <person name="Horner D."/>
            <person name="Mica E."/>
            <person name="Jublot D."/>
            <person name="Poulain J."/>
            <person name="Bruyere C."/>
            <person name="Billault A."/>
            <person name="Segurens B."/>
            <person name="Gouyvenoux M."/>
            <person name="Ugarte E."/>
            <person name="Cattonaro F."/>
            <person name="Anthouard V."/>
            <person name="Vico V."/>
            <person name="Del Fabbro C."/>
            <person name="Alaux M."/>
            <person name="Di Gaspero G."/>
            <person name="Dumas V."/>
            <person name="Felice N."/>
            <person name="Paillard S."/>
            <person name="Juman I."/>
            <person name="Moroldo M."/>
            <person name="Scalabrin S."/>
            <person name="Canaguier A."/>
            <person name="Le Clainche I."/>
            <person name="Malacrida G."/>
            <person name="Durand E."/>
            <person name="Pesole G."/>
            <person name="Laucou V."/>
            <person name="Chatelet P."/>
            <person name="Merdinoglu D."/>
            <person name="Delledonne M."/>
            <person name="Pezzotti M."/>
            <person name="Lecharny A."/>
            <person name="Scarpelli C."/>
            <person name="Artiguenave F."/>
            <person name="Pe M.E."/>
            <person name="Valle G."/>
            <person name="Morgante M."/>
            <person name="Caboche M."/>
            <person name="Adam-Blondon A.-F."/>
            <person name="Weissenbach J."/>
            <person name="Quetier F."/>
            <person name="Wincker P."/>
        </authorList>
    </citation>
    <scope>NUCLEOTIDE SEQUENCE [LARGE SCALE GENOMIC DNA]</scope>
    <source>
        <strain evidence="2">cv. Pinot noir / PN40024</strain>
    </source>
</reference>
<dbReference type="PaxDb" id="29760-VIT_07s0031g02710.t01"/>
<dbReference type="InParanoid" id="D7SWH4"/>
<proteinExistence type="predicted"/>
<gene>
    <name evidence="1" type="ordered locus">VIT_07s0031g02710</name>
</gene>
<dbReference type="AlphaFoldDB" id="D7SWH4"/>
<keyword evidence="2" id="KW-1185">Reference proteome</keyword>
<evidence type="ECO:0000313" key="1">
    <source>
        <dbReference type="EMBL" id="CBI21623.3"/>
    </source>
</evidence>
<organism evidence="1 2">
    <name type="scientific">Vitis vinifera</name>
    <name type="common">Grape</name>
    <dbReference type="NCBI Taxonomy" id="29760"/>
    <lineage>
        <taxon>Eukaryota</taxon>
        <taxon>Viridiplantae</taxon>
        <taxon>Streptophyta</taxon>
        <taxon>Embryophyta</taxon>
        <taxon>Tracheophyta</taxon>
        <taxon>Spermatophyta</taxon>
        <taxon>Magnoliopsida</taxon>
        <taxon>eudicotyledons</taxon>
        <taxon>Gunneridae</taxon>
        <taxon>Pentapetalae</taxon>
        <taxon>rosids</taxon>
        <taxon>Vitales</taxon>
        <taxon>Vitaceae</taxon>
        <taxon>Viteae</taxon>
        <taxon>Vitis</taxon>
    </lineage>
</organism>
<dbReference type="Proteomes" id="UP000009183">
    <property type="component" value="Chromosome 7"/>
</dbReference>
<protein>
    <submittedName>
        <fullName evidence="1">Uncharacterized protein</fullName>
    </submittedName>
</protein>
<name>D7SWH4_VITVI</name>
<dbReference type="EMBL" id="FN595233">
    <property type="protein sequence ID" value="CBI21623.3"/>
    <property type="molecule type" value="Genomic_DNA"/>
</dbReference>
<dbReference type="HOGENOM" id="CLU_3421767_0_0_1"/>
<accession>D7SWH4</accession>